<dbReference type="GO" id="GO:0016020">
    <property type="term" value="C:membrane"/>
    <property type="evidence" value="ECO:0007669"/>
    <property type="project" value="UniProtKB-SubCell"/>
</dbReference>
<dbReference type="PANTHER" id="PTHR24025:SF23">
    <property type="entry name" value="NEURAL-CADHERIN"/>
    <property type="match status" value="1"/>
</dbReference>
<keyword evidence="7" id="KW-0472">Membrane</keyword>
<gene>
    <name evidence="10" type="ORF">JZ751_015678</name>
</gene>
<dbReference type="Pfam" id="PF00028">
    <property type="entry name" value="Cadherin"/>
    <property type="match status" value="1"/>
</dbReference>
<evidence type="ECO:0000256" key="2">
    <source>
        <dbReference type="ARBA" id="ARBA00022692"/>
    </source>
</evidence>
<dbReference type="GO" id="GO:0005509">
    <property type="term" value="F:calcium ion binding"/>
    <property type="evidence" value="ECO:0007669"/>
    <property type="project" value="UniProtKB-UniRule"/>
</dbReference>
<dbReference type="AlphaFoldDB" id="A0A8T2NTE0"/>
<dbReference type="Proteomes" id="UP000824540">
    <property type="component" value="Unassembled WGS sequence"/>
</dbReference>
<dbReference type="PANTHER" id="PTHR24025">
    <property type="entry name" value="DESMOGLEIN FAMILY MEMBER"/>
    <property type="match status" value="1"/>
</dbReference>
<feature type="non-terminal residue" evidence="10">
    <location>
        <position position="91"/>
    </location>
</feature>
<dbReference type="GO" id="GO:0007156">
    <property type="term" value="P:homophilic cell adhesion via plasma membrane adhesion molecules"/>
    <property type="evidence" value="ECO:0007669"/>
    <property type="project" value="InterPro"/>
</dbReference>
<evidence type="ECO:0000256" key="3">
    <source>
        <dbReference type="ARBA" id="ARBA00022737"/>
    </source>
</evidence>
<dbReference type="Gene3D" id="2.60.40.60">
    <property type="entry name" value="Cadherins"/>
    <property type="match status" value="1"/>
</dbReference>
<evidence type="ECO:0000256" key="7">
    <source>
        <dbReference type="ARBA" id="ARBA00023136"/>
    </source>
</evidence>
<proteinExistence type="predicted"/>
<name>A0A8T2NTE0_9TELE</name>
<keyword evidence="2" id="KW-0812">Transmembrane</keyword>
<evidence type="ECO:0000256" key="6">
    <source>
        <dbReference type="ARBA" id="ARBA00022989"/>
    </source>
</evidence>
<dbReference type="InterPro" id="IPR002126">
    <property type="entry name" value="Cadherin-like_dom"/>
</dbReference>
<comment type="caution">
    <text evidence="10">The sequence shown here is derived from an EMBL/GenBank/DDBJ whole genome shotgun (WGS) entry which is preliminary data.</text>
</comment>
<dbReference type="PROSITE" id="PS50268">
    <property type="entry name" value="CADHERIN_2"/>
    <property type="match status" value="1"/>
</dbReference>
<feature type="domain" description="Cadherin" evidence="9">
    <location>
        <begin position="7"/>
        <end position="84"/>
    </location>
</feature>
<organism evidence="10 11">
    <name type="scientific">Albula glossodonta</name>
    <name type="common">roundjaw bonefish</name>
    <dbReference type="NCBI Taxonomy" id="121402"/>
    <lineage>
        <taxon>Eukaryota</taxon>
        <taxon>Metazoa</taxon>
        <taxon>Chordata</taxon>
        <taxon>Craniata</taxon>
        <taxon>Vertebrata</taxon>
        <taxon>Euteleostomi</taxon>
        <taxon>Actinopterygii</taxon>
        <taxon>Neopterygii</taxon>
        <taxon>Teleostei</taxon>
        <taxon>Albuliformes</taxon>
        <taxon>Albulidae</taxon>
        <taxon>Albula</taxon>
    </lineage>
</organism>
<dbReference type="InterPro" id="IPR050971">
    <property type="entry name" value="Cadherin-domain_protein"/>
</dbReference>
<dbReference type="FunFam" id="2.60.40.60:FF:000232">
    <property type="entry name" value="Neural-cadherin"/>
    <property type="match status" value="1"/>
</dbReference>
<keyword evidence="6" id="KW-1133">Transmembrane helix</keyword>
<evidence type="ECO:0000256" key="1">
    <source>
        <dbReference type="ARBA" id="ARBA00004370"/>
    </source>
</evidence>
<keyword evidence="3" id="KW-0677">Repeat</keyword>
<evidence type="ECO:0000256" key="4">
    <source>
        <dbReference type="ARBA" id="ARBA00022837"/>
    </source>
</evidence>
<keyword evidence="11" id="KW-1185">Reference proteome</keyword>
<keyword evidence="5" id="KW-0130">Cell adhesion</keyword>
<dbReference type="CDD" id="cd11304">
    <property type="entry name" value="Cadherin_repeat"/>
    <property type="match status" value="1"/>
</dbReference>
<evidence type="ECO:0000313" key="11">
    <source>
        <dbReference type="Proteomes" id="UP000824540"/>
    </source>
</evidence>
<evidence type="ECO:0000256" key="5">
    <source>
        <dbReference type="ARBA" id="ARBA00022889"/>
    </source>
</evidence>
<protein>
    <recommendedName>
        <fullName evidence="9">Cadherin domain-containing protein</fullName>
    </recommendedName>
</protein>
<comment type="subcellular location">
    <subcellularLocation>
        <location evidence="1">Membrane</location>
    </subcellularLocation>
</comment>
<dbReference type="SUPFAM" id="SSF49313">
    <property type="entry name" value="Cadherin-like"/>
    <property type="match status" value="1"/>
</dbReference>
<reference evidence="10" key="1">
    <citation type="thesis" date="2021" institute="BYU ScholarsArchive" country="Provo, UT, USA">
        <title>Applications of and Algorithms for Genome Assembly and Genomic Analyses with an Emphasis on Marine Teleosts.</title>
        <authorList>
            <person name="Pickett B.D."/>
        </authorList>
    </citation>
    <scope>NUCLEOTIDE SEQUENCE</scope>
    <source>
        <strain evidence="10">HI-2016</strain>
    </source>
</reference>
<accession>A0A8T2NTE0</accession>
<dbReference type="GO" id="GO:0005911">
    <property type="term" value="C:cell-cell junction"/>
    <property type="evidence" value="ECO:0007669"/>
    <property type="project" value="TreeGrafter"/>
</dbReference>
<dbReference type="EMBL" id="JAFBMS010000026">
    <property type="protein sequence ID" value="KAG9342806.1"/>
    <property type="molecule type" value="Genomic_DNA"/>
</dbReference>
<sequence>MRPPQFTNTSYTVFVPESMGAGQTMAVVQAISFHHASLSYLLLVNPSNLFSINQETGAISLTRAVDYESGHNIHHLQVRASEPGTGLSSVA</sequence>
<evidence type="ECO:0000259" key="9">
    <source>
        <dbReference type="PROSITE" id="PS50268"/>
    </source>
</evidence>
<dbReference type="OrthoDB" id="8925538at2759"/>
<dbReference type="InterPro" id="IPR015919">
    <property type="entry name" value="Cadherin-like_sf"/>
</dbReference>
<evidence type="ECO:0000256" key="8">
    <source>
        <dbReference type="PROSITE-ProRule" id="PRU00043"/>
    </source>
</evidence>
<keyword evidence="4 8" id="KW-0106">Calcium</keyword>
<evidence type="ECO:0000313" key="10">
    <source>
        <dbReference type="EMBL" id="KAG9342806.1"/>
    </source>
</evidence>